<dbReference type="PRINTS" id="PR00837">
    <property type="entry name" value="V5TPXLIKE"/>
</dbReference>
<keyword evidence="3" id="KW-0732">Signal</keyword>
<dbReference type="Pfam" id="PF00188">
    <property type="entry name" value="CAP"/>
    <property type="match status" value="1"/>
</dbReference>
<proteinExistence type="inferred from homology"/>
<comment type="similarity">
    <text evidence="1">Belongs to the CRISP family.</text>
</comment>
<dbReference type="AlphaFoldDB" id="W8Q855"/>
<feature type="domain" description="ShKT" evidence="4">
    <location>
        <begin position="200"/>
        <end position="233"/>
    </location>
</feature>
<dbReference type="EMBL" id="KJ187089">
    <property type="protein sequence ID" value="AHL39263.1"/>
    <property type="molecule type" value="Genomic_DNA"/>
</dbReference>
<organism evidence="7">
    <name type="scientific">Plethodon cinereus</name>
    <name type="common">red-backed salamander</name>
    <dbReference type="NCBI Taxonomy" id="141976"/>
    <lineage>
        <taxon>Eukaryota</taxon>
        <taxon>Metazoa</taxon>
        <taxon>Chordata</taxon>
        <taxon>Craniata</taxon>
        <taxon>Vertebrata</taxon>
        <taxon>Euteleostomi</taxon>
        <taxon>Amphibia</taxon>
        <taxon>Batrachia</taxon>
        <taxon>Caudata</taxon>
        <taxon>Salamandroidea</taxon>
        <taxon>Plethodontidae</taxon>
        <taxon>Plethodontinae</taxon>
        <taxon>Plethodon</taxon>
    </lineage>
</organism>
<evidence type="ECO:0000256" key="2">
    <source>
        <dbReference type="PROSITE-ProRule" id="PRU01005"/>
    </source>
</evidence>
<dbReference type="Gene3D" id="1.10.10.740">
    <property type="entry name" value="Crisp domain"/>
    <property type="match status" value="1"/>
</dbReference>
<dbReference type="Gene3D" id="3.40.33.10">
    <property type="entry name" value="CAP"/>
    <property type="match status" value="1"/>
</dbReference>
<evidence type="ECO:0000256" key="1">
    <source>
        <dbReference type="ARBA" id="ARBA00009923"/>
    </source>
</evidence>
<name>W8Q855_9SALA</name>
<dbReference type="InterPro" id="IPR001283">
    <property type="entry name" value="CRISP-related"/>
</dbReference>
<dbReference type="PANTHER" id="PTHR10334">
    <property type="entry name" value="CYSTEINE-RICH SECRETORY PROTEIN-RELATED"/>
    <property type="match status" value="1"/>
</dbReference>
<dbReference type="InterPro" id="IPR042076">
    <property type="entry name" value="Crisp-like_dom"/>
</dbReference>
<feature type="signal peptide" evidence="3">
    <location>
        <begin position="1"/>
        <end position="16"/>
    </location>
</feature>
<reference evidence="7" key="1">
    <citation type="submission" date="2014-01" db="EMBL/GenBank/DDBJ databases">
        <title>Proteomic analyses of courtship pheromones in the redback salamander, Plethodon cinereus.</title>
        <authorList>
            <person name="Wilburn D.B."/>
            <person name="Bowen K.E."/>
            <person name="Feldhoff P.W."/>
            <person name="Feldhoff R.C."/>
        </authorList>
    </citation>
    <scope>NUCLEOTIDE SEQUENCE</scope>
    <source>
        <tissue evidence="7">Mental gland</tissue>
    </source>
</reference>
<dbReference type="SUPFAM" id="SSF55797">
    <property type="entry name" value="PR-1-like"/>
    <property type="match status" value="1"/>
</dbReference>
<feature type="chain" id="PRO_5007737335" evidence="3">
    <location>
        <begin position="17"/>
        <end position="233"/>
    </location>
</feature>
<dbReference type="SUPFAM" id="SSF57546">
    <property type="entry name" value="Crisp domain-like"/>
    <property type="match status" value="1"/>
</dbReference>
<protein>
    <submittedName>
        <fullName evidence="5">CRISP-like factor variant 1</fullName>
    </submittedName>
    <submittedName>
        <fullName evidence="6">CRISP-like factor variant 2</fullName>
    </submittedName>
    <submittedName>
        <fullName evidence="7">CRISP-like factor variant 4</fullName>
    </submittedName>
</protein>
<accession>W8Q855</accession>
<dbReference type="InterPro" id="IPR013871">
    <property type="entry name" value="Cysteine_rich_secretory"/>
</dbReference>
<sequence length="233" mass="25585">MGLLLLLGSVVLTVLAVGPRYTTGEGVLIPLSMASKREIVNKHNQLRRSVQPTASNMQRMAWNTVAALNAAKWAKKCDYDNHSPLAERKLSTCECGENIFWATFPYTMSYAIQDWYDEEKDFEYGIGEATGGVITHYTQIVWAKSSKIGCAMAQCDDRTVLVCHYCVKGNFGSLATPYLSGTPCSECPTKCDKGLCTNPCLYVDEWTNCADFKSSCDSDPVTKSNCGATCNCT</sequence>
<dbReference type="InterPro" id="IPR035940">
    <property type="entry name" value="CAP_sf"/>
</dbReference>
<dbReference type="PROSITE" id="PS51670">
    <property type="entry name" value="SHKT"/>
    <property type="match status" value="1"/>
</dbReference>
<evidence type="ECO:0000259" key="4">
    <source>
        <dbReference type="PROSITE" id="PS51670"/>
    </source>
</evidence>
<gene>
    <name evidence="7" type="primary">CRISP</name>
</gene>
<dbReference type="EMBL" id="KJ187086">
    <property type="protein sequence ID" value="AHL39260.1"/>
    <property type="molecule type" value="Genomic_DNA"/>
</dbReference>
<dbReference type="InterPro" id="IPR003582">
    <property type="entry name" value="ShKT_dom"/>
</dbReference>
<evidence type="ECO:0000313" key="5">
    <source>
        <dbReference type="EMBL" id="AHL39260.1"/>
    </source>
</evidence>
<dbReference type="InterPro" id="IPR014044">
    <property type="entry name" value="CAP_dom"/>
</dbReference>
<evidence type="ECO:0000256" key="3">
    <source>
        <dbReference type="SAM" id="SignalP"/>
    </source>
</evidence>
<dbReference type="FunFam" id="3.40.33.10:FF:000005">
    <property type="entry name" value="Cysteine-rich secretory protein 2"/>
    <property type="match status" value="1"/>
</dbReference>
<dbReference type="Pfam" id="PF08562">
    <property type="entry name" value="Crisp"/>
    <property type="match status" value="1"/>
</dbReference>
<comment type="caution">
    <text evidence="2">Lacks conserved residue(s) required for the propagation of feature annotation.</text>
</comment>
<evidence type="ECO:0000313" key="6">
    <source>
        <dbReference type="EMBL" id="AHL39261.1"/>
    </source>
</evidence>
<dbReference type="SMART" id="SM00198">
    <property type="entry name" value="SCP"/>
    <property type="match status" value="1"/>
</dbReference>
<evidence type="ECO:0000313" key="7">
    <source>
        <dbReference type="EMBL" id="AHL39263.1"/>
    </source>
</evidence>
<dbReference type="EMBL" id="KJ187087">
    <property type="protein sequence ID" value="AHL39261.1"/>
    <property type="molecule type" value="Genomic_DNA"/>
</dbReference>